<dbReference type="Proteomes" id="UP000065641">
    <property type="component" value="Chromosome"/>
</dbReference>
<dbReference type="PANTHER" id="PTHR23131">
    <property type="entry name" value="ENDORIBONUCLEASE LACTB2"/>
    <property type="match status" value="1"/>
</dbReference>
<dbReference type="InterPro" id="IPR036388">
    <property type="entry name" value="WH-like_DNA-bd_sf"/>
</dbReference>
<feature type="domain" description="Metallo-beta-lactamase" evidence="1">
    <location>
        <begin position="36"/>
        <end position="200"/>
    </location>
</feature>
<dbReference type="CDD" id="cd16278">
    <property type="entry name" value="metallo-hydrolase-like_MBL-fold"/>
    <property type="match status" value="1"/>
</dbReference>
<gene>
    <name evidence="2" type="ORF">PS2015_2181</name>
</gene>
<dbReference type="Gene3D" id="3.60.15.10">
    <property type="entry name" value="Ribonuclease Z/Hydroxyacylglutathione hydrolase-like"/>
    <property type="match status" value="1"/>
</dbReference>
<dbReference type="STRING" id="1249552.PS2015_2181"/>
<dbReference type="PANTHER" id="PTHR23131:SF0">
    <property type="entry name" value="ENDORIBONUCLEASE LACTB2"/>
    <property type="match status" value="1"/>
</dbReference>
<evidence type="ECO:0000259" key="1">
    <source>
        <dbReference type="SMART" id="SM00849"/>
    </source>
</evidence>
<dbReference type="EMBL" id="CP013189">
    <property type="protein sequence ID" value="ALO46816.1"/>
    <property type="molecule type" value="Genomic_DNA"/>
</dbReference>
<dbReference type="Pfam" id="PF00753">
    <property type="entry name" value="Lactamase_B"/>
    <property type="match status" value="1"/>
</dbReference>
<sequence>MQDSRFIPGQAVALATSEVTVYRLLCPNASAMTGPGTNTYLIGSKELALVDPGPALPAHIEAITAMLAGRPLRRIFVTHTHGDHSPATAELQRLTGAEVIGLKPAAGAAYQDASFEPSRLYSDGECIDCGEYAVRLIHTPGHVSNHLCFLLEQEGMLFTGDHILQGTTPVILPPDGDMSDYLRSLEQLLGLPLRSLAPGHGDVMTEPAQMIGTLIRHRLRREQKIVSALAGFDLVTLDEFVIPVYDDVPQHLLPWAKKTLLAHLYKLESEGRVRQFAQCSAENVRWQLIDD</sequence>
<dbReference type="RefSeq" id="WP_237113313.1">
    <property type="nucleotide sequence ID" value="NZ_CP013189.1"/>
</dbReference>
<proteinExistence type="predicted"/>
<dbReference type="SUPFAM" id="SSF56281">
    <property type="entry name" value="Metallo-hydrolase/oxidoreductase"/>
    <property type="match status" value="1"/>
</dbReference>
<dbReference type="Gene3D" id="1.10.10.10">
    <property type="entry name" value="Winged helix-like DNA-binding domain superfamily/Winged helix DNA-binding domain"/>
    <property type="match status" value="1"/>
</dbReference>
<name>A0A0S2KER7_9GAMM</name>
<protein>
    <submittedName>
        <fullName evidence="2">Beta-lactamase</fullName>
    </submittedName>
</protein>
<dbReference type="SMART" id="SM00849">
    <property type="entry name" value="Lactamase_B"/>
    <property type="match status" value="1"/>
</dbReference>
<dbReference type="Pfam" id="PF17778">
    <property type="entry name" value="WHD_BLACT"/>
    <property type="match status" value="1"/>
</dbReference>
<dbReference type="InterPro" id="IPR001279">
    <property type="entry name" value="Metallo-B-lactamas"/>
</dbReference>
<accession>A0A0S2KER7</accession>
<dbReference type="InterPro" id="IPR041516">
    <property type="entry name" value="LACTB2_WH"/>
</dbReference>
<dbReference type="KEGG" id="pspi:PS2015_2181"/>
<reference evidence="2 3" key="1">
    <citation type="submission" date="2015-11" db="EMBL/GenBank/DDBJ databases">
        <authorList>
            <person name="Zhang Y."/>
            <person name="Guo Z."/>
        </authorList>
    </citation>
    <scope>NUCLEOTIDE SEQUENCE [LARGE SCALE GENOMIC DNA]</scope>
    <source>
        <strain evidence="2 3">KCTC 32221</strain>
    </source>
</reference>
<evidence type="ECO:0000313" key="3">
    <source>
        <dbReference type="Proteomes" id="UP000065641"/>
    </source>
</evidence>
<organism evidence="2 3">
    <name type="scientific">Pseudohongiella spirulinae</name>
    <dbReference type="NCBI Taxonomy" id="1249552"/>
    <lineage>
        <taxon>Bacteria</taxon>
        <taxon>Pseudomonadati</taxon>
        <taxon>Pseudomonadota</taxon>
        <taxon>Gammaproteobacteria</taxon>
        <taxon>Pseudomonadales</taxon>
        <taxon>Pseudohongiellaceae</taxon>
        <taxon>Pseudohongiella</taxon>
    </lineage>
</organism>
<evidence type="ECO:0000313" key="2">
    <source>
        <dbReference type="EMBL" id="ALO46816.1"/>
    </source>
</evidence>
<dbReference type="InterPro" id="IPR050662">
    <property type="entry name" value="Sec-metab_biosynth-thioest"/>
</dbReference>
<dbReference type="InterPro" id="IPR036866">
    <property type="entry name" value="RibonucZ/Hydroxyglut_hydro"/>
</dbReference>
<keyword evidence="3" id="KW-1185">Reference proteome</keyword>
<dbReference type="AlphaFoldDB" id="A0A0S2KER7"/>